<evidence type="ECO:0000256" key="1">
    <source>
        <dbReference type="SAM" id="MobiDB-lite"/>
    </source>
</evidence>
<dbReference type="InterPro" id="IPR014044">
    <property type="entry name" value="CAP_dom"/>
</dbReference>
<feature type="domain" description="SCP" evidence="2">
    <location>
        <begin position="50"/>
        <end position="165"/>
    </location>
</feature>
<dbReference type="RefSeq" id="WP_178933681.1">
    <property type="nucleotide sequence ID" value="NZ_JACBAZ010000006.1"/>
</dbReference>
<organism evidence="3 4">
    <name type="scientific">Oceaniferula marina</name>
    <dbReference type="NCBI Taxonomy" id="2748318"/>
    <lineage>
        <taxon>Bacteria</taxon>
        <taxon>Pseudomonadati</taxon>
        <taxon>Verrucomicrobiota</taxon>
        <taxon>Verrucomicrobiia</taxon>
        <taxon>Verrucomicrobiales</taxon>
        <taxon>Verrucomicrobiaceae</taxon>
        <taxon>Oceaniferula</taxon>
    </lineage>
</organism>
<dbReference type="CDD" id="cd05379">
    <property type="entry name" value="CAP_bacterial"/>
    <property type="match status" value="1"/>
</dbReference>
<proteinExistence type="predicted"/>
<evidence type="ECO:0000313" key="4">
    <source>
        <dbReference type="Proteomes" id="UP000557872"/>
    </source>
</evidence>
<reference evidence="3 4" key="1">
    <citation type="submission" date="2020-07" db="EMBL/GenBank/DDBJ databases">
        <title>Roseicoccus Jingziensis gen. nov., sp. nov., isolated from coastal seawater.</title>
        <authorList>
            <person name="Feng X."/>
        </authorList>
    </citation>
    <scope>NUCLEOTIDE SEQUENCE [LARGE SCALE GENOMIC DNA]</scope>
    <source>
        <strain evidence="3 4">N1E253</strain>
    </source>
</reference>
<gene>
    <name evidence="3" type="ORF">HW115_14600</name>
</gene>
<keyword evidence="4" id="KW-1185">Reference proteome</keyword>
<comment type="caution">
    <text evidence="3">The sequence shown here is derived from an EMBL/GenBank/DDBJ whole genome shotgun (WGS) entry which is preliminary data.</text>
</comment>
<dbReference type="InterPro" id="IPR035940">
    <property type="entry name" value="CAP_sf"/>
</dbReference>
<dbReference type="Gene3D" id="3.40.33.10">
    <property type="entry name" value="CAP"/>
    <property type="match status" value="1"/>
</dbReference>
<dbReference type="PANTHER" id="PTHR31157">
    <property type="entry name" value="SCP DOMAIN-CONTAINING PROTEIN"/>
    <property type="match status" value="1"/>
</dbReference>
<dbReference type="PROSITE" id="PS51257">
    <property type="entry name" value="PROKAR_LIPOPROTEIN"/>
    <property type="match status" value="1"/>
</dbReference>
<dbReference type="Proteomes" id="UP000557872">
    <property type="component" value="Unassembled WGS sequence"/>
</dbReference>
<sequence>MNIIKPILTWAGAAIVITSLSSCSSSSNLTQQTAAPPNAQERKIAERVFSLVNAERAKAGKKAFRGNRNLNKMAQQHSSFQASSHLTKGKPSNFGSHNRAQYAYLKYGIENLGEIESAVPASNSDPARTAVNAWMKSAEHNRHLKQSWDLTGVGVHKANNKYYITMMVGVRPSGVPRSVRPGSIYH</sequence>
<dbReference type="Pfam" id="PF00188">
    <property type="entry name" value="CAP"/>
    <property type="match status" value="1"/>
</dbReference>
<dbReference type="AlphaFoldDB" id="A0A851GPU8"/>
<protein>
    <submittedName>
        <fullName evidence="3">CAP domain-containing protein</fullName>
    </submittedName>
</protein>
<feature type="region of interest" description="Disordered" evidence="1">
    <location>
        <begin position="75"/>
        <end position="94"/>
    </location>
</feature>
<feature type="compositionally biased region" description="Low complexity" evidence="1">
    <location>
        <begin position="75"/>
        <end position="85"/>
    </location>
</feature>
<evidence type="ECO:0000313" key="3">
    <source>
        <dbReference type="EMBL" id="NWK56850.1"/>
    </source>
</evidence>
<dbReference type="PANTHER" id="PTHR31157:SF1">
    <property type="entry name" value="SCP DOMAIN-CONTAINING PROTEIN"/>
    <property type="match status" value="1"/>
</dbReference>
<dbReference type="SUPFAM" id="SSF55797">
    <property type="entry name" value="PR-1-like"/>
    <property type="match status" value="1"/>
</dbReference>
<accession>A0A851GPU8</accession>
<dbReference type="EMBL" id="JACBAZ010000006">
    <property type="protein sequence ID" value="NWK56850.1"/>
    <property type="molecule type" value="Genomic_DNA"/>
</dbReference>
<evidence type="ECO:0000259" key="2">
    <source>
        <dbReference type="Pfam" id="PF00188"/>
    </source>
</evidence>
<name>A0A851GPU8_9BACT</name>